<sequence length="286" mass="32316">MRRIYTAEFSLCAVLFLFFWTKEAEADAHITPDYPMADISCYVEEAEEVLSQADYELLFRQTGLSKAGVDALKSTGRQTLLLTLQERFFTPVELECAPNTIVSWAEHLAGEEKSGQEIPVVEEGDILINFNCHFFGWRNGHAAIVTDAKKRLTLEARVLGTDTAILSLDNWERYPSFAILRLKDVPLEERQEIAEYAEENLAGIPYQLTAGLWPLGNSEKETYYTAGSMQEEEETLTGTQCAHLVWYVYSLFGYDLDSDGGRLVTPRDLYESPLLEVVQIYGMAPP</sequence>
<reference evidence="2" key="1">
    <citation type="journal article" date="2021" name="PeerJ">
        <title>Extensive microbial diversity within the chicken gut microbiome revealed by metagenomics and culture.</title>
        <authorList>
            <person name="Gilroy R."/>
            <person name="Ravi A."/>
            <person name="Getino M."/>
            <person name="Pursley I."/>
            <person name="Horton D.L."/>
            <person name="Alikhan N.F."/>
            <person name="Baker D."/>
            <person name="Gharbi K."/>
            <person name="Hall N."/>
            <person name="Watson M."/>
            <person name="Adriaenssens E.M."/>
            <person name="Foster-Nyarko E."/>
            <person name="Jarju S."/>
            <person name="Secka A."/>
            <person name="Antonio M."/>
            <person name="Oren A."/>
            <person name="Chaudhuri R.R."/>
            <person name="La Ragione R."/>
            <person name="Hildebrand F."/>
            <person name="Pallen M.J."/>
        </authorList>
    </citation>
    <scope>NUCLEOTIDE SEQUENCE</scope>
    <source>
        <strain evidence="2">CHK195-6426</strain>
    </source>
</reference>
<gene>
    <name evidence="2" type="ORF">H9742_02295</name>
</gene>
<keyword evidence="1" id="KW-0732">Signal</keyword>
<feature type="signal peptide" evidence="1">
    <location>
        <begin position="1"/>
        <end position="26"/>
    </location>
</feature>
<comment type="caution">
    <text evidence="2">The sequence shown here is derived from an EMBL/GenBank/DDBJ whole genome shotgun (WGS) entry which is preliminary data.</text>
</comment>
<dbReference type="EMBL" id="DXGH01000010">
    <property type="protein sequence ID" value="HIW80349.1"/>
    <property type="molecule type" value="Genomic_DNA"/>
</dbReference>
<organism evidence="2 3">
    <name type="scientific">Candidatus Acetatifactor stercoripullorum</name>
    <dbReference type="NCBI Taxonomy" id="2838414"/>
    <lineage>
        <taxon>Bacteria</taxon>
        <taxon>Bacillati</taxon>
        <taxon>Bacillota</taxon>
        <taxon>Clostridia</taxon>
        <taxon>Lachnospirales</taxon>
        <taxon>Lachnospiraceae</taxon>
        <taxon>Acetatifactor</taxon>
    </lineage>
</organism>
<reference evidence="2" key="2">
    <citation type="submission" date="2021-04" db="EMBL/GenBank/DDBJ databases">
        <authorList>
            <person name="Gilroy R."/>
        </authorList>
    </citation>
    <scope>NUCLEOTIDE SEQUENCE</scope>
    <source>
        <strain evidence="2">CHK195-6426</strain>
    </source>
</reference>
<dbReference type="SUPFAM" id="SSF54001">
    <property type="entry name" value="Cysteine proteinases"/>
    <property type="match status" value="1"/>
</dbReference>
<accession>A0A9D1R3P5</accession>
<dbReference type="Proteomes" id="UP000824265">
    <property type="component" value="Unassembled WGS sequence"/>
</dbReference>
<evidence type="ECO:0000256" key="1">
    <source>
        <dbReference type="SAM" id="SignalP"/>
    </source>
</evidence>
<dbReference type="Gene3D" id="3.90.1720.10">
    <property type="entry name" value="endopeptidase domain like (from Nostoc punctiforme)"/>
    <property type="match status" value="1"/>
</dbReference>
<protein>
    <submittedName>
        <fullName evidence="2">Uncharacterized protein</fullName>
    </submittedName>
</protein>
<dbReference type="AlphaFoldDB" id="A0A9D1R3P5"/>
<dbReference type="InterPro" id="IPR038765">
    <property type="entry name" value="Papain-like_cys_pep_sf"/>
</dbReference>
<name>A0A9D1R3P5_9FIRM</name>
<evidence type="ECO:0000313" key="3">
    <source>
        <dbReference type="Proteomes" id="UP000824265"/>
    </source>
</evidence>
<evidence type="ECO:0000313" key="2">
    <source>
        <dbReference type="EMBL" id="HIW80349.1"/>
    </source>
</evidence>
<proteinExistence type="predicted"/>
<feature type="chain" id="PRO_5038520507" evidence="1">
    <location>
        <begin position="27"/>
        <end position="286"/>
    </location>
</feature>